<evidence type="ECO:0000313" key="1">
    <source>
        <dbReference type="EMBL" id="MTH48670.1"/>
    </source>
</evidence>
<name>A0A6L6IUH9_9ENTR</name>
<sequence>MKKDNAVNDDVYGALHYADGVRRTEEALHIIRTTMPDPTVDLFTDGYLQGVLFHWRLLATEAGLPAGIIDTEYRRLLQLAGHT</sequence>
<accession>A0A6L6IUH9</accession>
<dbReference type="AlphaFoldDB" id="A0A6L6IUH9"/>
<proteinExistence type="predicted"/>
<dbReference type="Proteomes" id="UP000477739">
    <property type="component" value="Unassembled WGS sequence"/>
</dbReference>
<evidence type="ECO:0000313" key="2">
    <source>
        <dbReference type="Proteomes" id="UP000477739"/>
    </source>
</evidence>
<reference evidence="1 2" key="1">
    <citation type="submission" date="2019-11" db="EMBL/GenBank/DDBJ databases">
        <title>Escherichia alba sp. nov. isolated from the gut of plastic-eating superworms Zophobas atratus.</title>
        <authorList>
            <person name="Yang Y."/>
        </authorList>
    </citation>
    <scope>NUCLEOTIDE SEQUENCE [LARGE SCALE GENOMIC DNA]</scope>
    <source>
        <strain evidence="2">BIT-B35</strain>
    </source>
</reference>
<keyword evidence="2" id="KW-1185">Reference proteome</keyword>
<comment type="caution">
    <text evidence="1">The sequence shown here is derived from an EMBL/GenBank/DDBJ whole genome shotgun (WGS) entry which is preliminary data.</text>
</comment>
<dbReference type="EMBL" id="WMJZ01000050">
    <property type="protein sequence ID" value="MTH48670.1"/>
    <property type="molecule type" value="Genomic_DNA"/>
</dbReference>
<organism evidence="1 2">
    <name type="scientific">Intestinirhabdus alba</name>
    <dbReference type="NCBI Taxonomy" id="2899544"/>
    <lineage>
        <taxon>Bacteria</taxon>
        <taxon>Pseudomonadati</taxon>
        <taxon>Pseudomonadota</taxon>
        <taxon>Gammaproteobacteria</taxon>
        <taxon>Enterobacterales</taxon>
        <taxon>Enterobacteriaceae</taxon>
        <taxon>Intestinirhabdus</taxon>
    </lineage>
</organism>
<gene>
    <name evidence="1" type="ORF">GJV78_20975</name>
</gene>
<protein>
    <submittedName>
        <fullName evidence="1">Uncharacterized protein</fullName>
    </submittedName>
</protein>
<dbReference type="RefSeq" id="WP_017694184.1">
    <property type="nucleotide sequence ID" value="NZ_WMJZ01000050.1"/>
</dbReference>